<gene>
    <name evidence="2" type="ORF">Goklo_012758</name>
</gene>
<accession>A0A7J8VDY3</accession>
<feature type="non-terminal residue" evidence="2">
    <location>
        <position position="118"/>
    </location>
</feature>
<sequence>MDVFATQAQPSNPNKADSKFSKKKKKGSEIIEKLSRLESRRSIVTLSIRPIVKLLVLSCVKLVVVNKVNVGMNNSCKYGDEILKGCLVEGDDYAITCLLQAYSTGSLKQMFGSKEYPI</sequence>
<dbReference type="EMBL" id="JABFAB010000009">
    <property type="protein sequence ID" value="MBA0660792.1"/>
    <property type="molecule type" value="Genomic_DNA"/>
</dbReference>
<dbReference type="Proteomes" id="UP000593573">
    <property type="component" value="Unassembled WGS sequence"/>
</dbReference>
<reference evidence="2 3" key="1">
    <citation type="journal article" date="2019" name="Genome Biol. Evol.">
        <title>Insights into the evolution of the New World diploid cottons (Gossypium, subgenus Houzingenia) based on genome sequencing.</title>
        <authorList>
            <person name="Grover C.E."/>
            <person name="Arick M.A. 2nd"/>
            <person name="Thrash A."/>
            <person name="Conover J.L."/>
            <person name="Sanders W.S."/>
            <person name="Peterson D.G."/>
            <person name="Frelichowski J.E."/>
            <person name="Scheffler J.A."/>
            <person name="Scheffler B.E."/>
            <person name="Wendel J.F."/>
        </authorList>
    </citation>
    <scope>NUCLEOTIDE SEQUENCE [LARGE SCALE GENOMIC DNA]</scope>
    <source>
        <strain evidence="2">57</strain>
        <tissue evidence="2">Leaf</tissue>
    </source>
</reference>
<organism evidence="2 3">
    <name type="scientific">Gossypium klotzschianum</name>
    <dbReference type="NCBI Taxonomy" id="34286"/>
    <lineage>
        <taxon>Eukaryota</taxon>
        <taxon>Viridiplantae</taxon>
        <taxon>Streptophyta</taxon>
        <taxon>Embryophyta</taxon>
        <taxon>Tracheophyta</taxon>
        <taxon>Spermatophyta</taxon>
        <taxon>Magnoliopsida</taxon>
        <taxon>eudicotyledons</taxon>
        <taxon>Gunneridae</taxon>
        <taxon>Pentapetalae</taxon>
        <taxon>rosids</taxon>
        <taxon>malvids</taxon>
        <taxon>Malvales</taxon>
        <taxon>Malvaceae</taxon>
        <taxon>Malvoideae</taxon>
        <taxon>Gossypium</taxon>
    </lineage>
</organism>
<evidence type="ECO:0000313" key="2">
    <source>
        <dbReference type="EMBL" id="MBA0660792.1"/>
    </source>
</evidence>
<comment type="caution">
    <text evidence="2">The sequence shown here is derived from an EMBL/GenBank/DDBJ whole genome shotgun (WGS) entry which is preliminary data.</text>
</comment>
<dbReference type="AlphaFoldDB" id="A0A7J8VDY3"/>
<protein>
    <submittedName>
        <fullName evidence="2">Uncharacterized protein</fullName>
    </submittedName>
</protein>
<proteinExistence type="predicted"/>
<feature type="compositionally biased region" description="Polar residues" evidence="1">
    <location>
        <begin position="1"/>
        <end position="14"/>
    </location>
</feature>
<evidence type="ECO:0000313" key="3">
    <source>
        <dbReference type="Proteomes" id="UP000593573"/>
    </source>
</evidence>
<evidence type="ECO:0000256" key="1">
    <source>
        <dbReference type="SAM" id="MobiDB-lite"/>
    </source>
</evidence>
<feature type="region of interest" description="Disordered" evidence="1">
    <location>
        <begin position="1"/>
        <end position="25"/>
    </location>
</feature>
<keyword evidence="3" id="KW-1185">Reference proteome</keyword>
<name>A0A7J8VDY3_9ROSI</name>